<evidence type="ECO:0000256" key="3">
    <source>
        <dbReference type="SAM" id="MobiDB-lite"/>
    </source>
</evidence>
<dbReference type="GO" id="GO:0030288">
    <property type="term" value="C:outer membrane-bounded periplasmic space"/>
    <property type="evidence" value="ECO:0007669"/>
    <property type="project" value="TreeGrafter"/>
</dbReference>
<dbReference type="GO" id="GO:0022857">
    <property type="term" value="F:transmembrane transporter activity"/>
    <property type="evidence" value="ECO:0007669"/>
    <property type="project" value="InterPro"/>
</dbReference>
<feature type="chain" id="PRO_5040742374" evidence="4">
    <location>
        <begin position="35"/>
        <end position="412"/>
    </location>
</feature>
<dbReference type="GO" id="GO:0015679">
    <property type="term" value="P:plasma membrane copper ion transport"/>
    <property type="evidence" value="ECO:0007669"/>
    <property type="project" value="TreeGrafter"/>
</dbReference>
<dbReference type="Gene3D" id="2.40.30.170">
    <property type="match status" value="1"/>
</dbReference>
<feature type="signal peptide" evidence="4">
    <location>
        <begin position="1"/>
        <end position="34"/>
    </location>
</feature>
<evidence type="ECO:0000259" key="5">
    <source>
        <dbReference type="Pfam" id="PF25973"/>
    </source>
</evidence>
<protein>
    <submittedName>
        <fullName evidence="6">Efflux transporter periplasmic adaptor subunit</fullName>
    </submittedName>
</protein>
<feature type="domain" description="CzcB-like barrel-sandwich hybrid" evidence="5">
    <location>
        <begin position="78"/>
        <end position="227"/>
    </location>
</feature>
<dbReference type="InterPro" id="IPR058647">
    <property type="entry name" value="BSH_CzcB-like"/>
</dbReference>
<dbReference type="SUPFAM" id="SSF111369">
    <property type="entry name" value="HlyD-like secretion proteins"/>
    <property type="match status" value="1"/>
</dbReference>
<dbReference type="GO" id="GO:0046914">
    <property type="term" value="F:transition metal ion binding"/>
    <property type="evidence" value="ECO:0007669"/>
    <property type="project" value="TreeGrafter"/>
</dbReference>
<proteinExistence type="inferred from homology"/>
<dbReference type="Gene3D" id="2.40.420.20">
    <property type="match status" value="1"/>
</dbReference>
<dbReference type="NCBIfam" id="TIGR01730">
    <property type="entry name" value="RND_mfp"/>
    <property type="match status" value="1"/>
</dbReference>
<dbReference type="Pfam" id="PF25973">
    <property type="entry name" value="BSH_CzcB"/>
    <property type="match status" value="1"/>
</dbReference>
<dbReference type="AlphaFoldDB" id="A0A9X1B5M9"/>
<evidence type="ECO:0000313" key="7">
    <source>
        <dbReference type="Proteomes" id="UP001138768"/>
    </source>
</evidence>
<evidence type="ECO:0000256" key="1">
    <source>
        <dbReference type="ARBA" id="ARBA00009477"/>
    </source>
</evidence>
<evidence type="ECO:0000256" key="2">
    <source>
        <dbReference type="ARBA" id="ARBA00022448"/>
    </source>
</evidence>
<dbReference type="PANTHER" id="PTHR30097:SF4">
    <property type="entry name" value="SLR6042 PROTEIN"/>
    <property type="match status" value="1"/>
</dbReference>
<dbReference type="Proteomes" id="UP001138768">
    <property type="component" value="Unassembled WGS sequence"/>
</dbReference>
<dbReference type="PANTHER" id="PTHR30097">
    <property type="entry name" value="CATION EFFLUX SYSTEM PROTEIN CUSB"/>
    <property type="match status" value="1"/>
</dbReference>
<comment type="similarity">
    <text evidence="1">Belongs to the membrane fusion protein (MFP) (TC 8.A.1) family.</text>
</comment>
<evidence type="ECO:0000256" key="4">
    <source>
        <dbReference type="SAM" id="SignalP"/>
    </source>
</evidence>
<evidence type="ECO:0000313" key="6">
    <source>
        <dbReference type="EMBL" id="MBK1620026.1"/>
    </source>
</evidence>
<keyword evidence="2" id="KW-0813">Transport</keyword>
<organism evidence="6 7">
    <name type="scientific">Lamprobacter modestohalophilus</name>
    <dbReference type="NCBI Taxonomy" id="1064514"/>
    <lineage>
        <taxon>Bacteria</taxon>
        <taxon>Pseudomonadati</taxon>
        <taxon>Pseudomonadota</taxon>
        <taxon>Gammaproteobacteria</taxon>
        <taxon>Chromatiales</taxon>
        <taxon>Chromatiaceae</taxon>
        <taxon>Lamprobacter</taxon>
    </lineage>
</organism>
<dbReference type="EMBL" id="NRRY01000030">
    <property type="protein sequence ID" value="MBK1620026.1"/>
    <property type="molecule type" value="Genomic_DNA"/>
</dbReference>
<comment type="caution">
    <text evidence="6">The sequence shown here is derived from an EMBL/GenBank/DDBJ whole genome shotgun (WGS) entry which is preliminary data.</text>
</comment>
<dbReference type="GO" id="GO:0016020">
    <property type="term" value="C:membrane"/>
    <property type="evidence" value="ECO:0007669"/>
    <property type="project" value="InterPro"/>
</dbReference>
<dbReference type="Gene3D" id="2.40.50.100">
    <property type="match status" value="1"/>
</dbReference>
<accession>A0A9X1B5M9</accession>
<sequence length="412" mass="43042">MVSALGSRLDSGLGLALGATLLILSATSATSAAAADLIPLTPAEQDRFGIQLASPQPAETTLTRRYPARVAVPNPQLRVVAARKAGVVETLLVAEGERVTAGQIMARLQSPDLVSAQSDYLESLTRLALAESQVARDRMLQREGVIAERRLIESQAGRDELATMVQQRRQVLALAGMSEADIDTLARSRALTTSLPVRAPIAGVVLEQMVSTGESLTAATPLYRIADLKPLWIEVHVPVDRVAGLAPGDRALLPTLGIEGRIITVGRLVHSQDQGVLVRAEVADGAEQLRPGQFIEVQLAATTEAGGRWRVPAATVVRHAGEAILFVAREGGFEPLSVRLIAEEEGETVVTGSLVASDRVVVKGVVELKAAWLGAGADAGAAPEPVDVAPEPDAEPTPGAGTKSESEQGAAG</sequence>
<keyword evidence="4" id="KW-0732">Signal</keyword>
<keyword evidence="7" id="KW-1185">Reference proteome</keyword>
<dbReference type="InterPro" id="IPR006143">
    <property type="entry name" value="RND_pump_MFP"/>
</dbReference>
<name>A0A9X1B5M9_9GAMM</name>
<reference evidence="6 7" key="1">
    <citation type="journal article" date="2020" name="Microorganisms">
        <title>Osmotic Adaptation and Compatible Solute Biosynthesis of Phototrophic Bacteria as Revealed from Genome Analyses.</title>
        <authorList>
            <person name="Imhoff J.F."/>
            <person name="Rahn T."/>
            <person name="Kunzel S."/>
            <person name="Keller A."/>
            <person name="Neulinger S.C."/>
        </authorList>
    </citation>
    <scope>NUCLEOTIDE SEQUENCE [LARGE SCALE GENOMIC DNA]</scope>
    <source>
        <strain evidence="6 7">DSM 25653</strain>
    </source>
</reference>
<feature type="compositionally biased region" description="Low complexity" evidence="3">
    <location>
        <begin position="377"/>
        <end position="391"/>
    </location>
</feature>
<feature type="region of interest" description="Disordered" evidence="3">
    <location>
        <begin position="377"/>
        <end position="412"/>
    </location>
</feature>
<dbReference type="GO" id="GO:0060003">
    <property type="term" value="P:copper ion export"/>
    <property type="evidence" value="ECO:0007669"/>
    <property type="project" value="TreeGrafter"/>
</dbReference>
<dbReference type="InterPro" id="IPR051909">
    <property type="entry name" value="MFP_Cation_Efflux"/>
</dbReference>
<gene>
    <name evidence="6" type="ORF">CKO42_16575</name>
</gene>